<feature type="transmembrane region" description="Helical" evidence="7">
    <location>
        <begin position="184"/>
        <end position="205"/>
    </location>
</feature>
<feature type="transmembrane region" description="Helical" evidence="7">
    <location>
        <begin position="155"/>
        <end position="172"/>
    </location>
</feature>
<evidence type="ECO:0000259" key="8">
    <source>
        <dbReference type="Pfam" id="PF00892"/>
    </source>
</evidence>
<feature type="transmembrane region" description="Helical" evidence="7">
    <location>
        <begin position="217"/>
        <end position="235"/>
    </location>
</feature>
<dbReference type="EMBL" id="SPQQ01000002">
    <property type="protein sequence ID" value="TGE39186.1"/>
    <property type="molecule type" value="Genomic_DNA"/>
</dbReference>
<evidence type="ECO:0000256" key="6">
    <source>
        <dbReference type="ARBA" id="ARBA00023136"/>
    </source>
</evidence>
<feature type="transmembrane region" description="Helical" evidence="7">
    <location>
        <begin position="67"/>
        <end position="91"/>
    </location>
</feature>
<feature type="transmembrane region" description="Helical" evidence="7">
    <location>
        <begin position="34"/>
        <end position="55"/>
    </location>
</feature>
<keyword evidence="5 7" id="KW-1133">Transmembrane helix</keyword>
<feature type="domain" description="EamA" evidence="8">
    <location>
        <begin position="154"/>
        <end position="286"/>
    </location>
</feature>
<comment type="caution">
    <text evidence="9">The sequence shown here is derived from an EMBL/GenBank/DDBJ whole genome shotgun (WGS) entry which is preliminary data.</text>
</comment>
<dbReference type="InterPro" id="IPR000620">
    <property type="entry name" value="EamA_dom"/>
</dbReference>
<evidence type="ECO:0000313" key="10">
    <source>
        <dbReference type="Proteomes" id="UP000298460"/>
    </source>
</evidence>
<feature type="transmembrane region" description="Helical" evidence="7">
    <location>
        <begin position="97"/>
        <end position="116"/>
    </location>
</feature>
<keyword evidence="10" id="KW-1185">Reference proteome</keyword>
<evidence type="ECO:0000256" key="4">
    <source>
        <dbReference type="ARBA" id="ARBA00022692"/>
    </source>
</evidence>
<gene>
    <name evidence="9" type="ORF">E4K67_06930</name>
</gene>
<dbReference type="RefSeq" id="WP_135545681.1">
    <property type="nucleotide sequence ID" value="NZ_SPQQ01000002.1"/>
</dbReference>
<dbReference type="GO" id="GO:0005886">
    <property type="term" value="C:plasma membrane"/>
    <property type="evidence" value="ECO:0007669"/>
    <property type="project" value="UniProtKB-SubCell"/>
</dbReference>
<keyword evidence="4 7" id="KW-0812">Transmembrane</keyword>
<evidence type="ECO:0000256" key="7">
    <source>
        <dbReference type="SAM" id="Phobius"/>
    </source>
</evidence>
<dbReference type="Proteomes" id="UP000298460">
    <property type="component" value="Unassembled WGS sequence"/>
</dbReference>
<sequence>MSKYRAWLLLVVTTLFWAGNYVFGKYVIMEMTPLWITFSRWLLALILLIPIAYFLEKPKWQMVKKAWIPLISMGVLGSIGYNMVLYSALAYTSPTNAALVSALNPAVIVLFSVFLLREKITWVQASGIVLSLIGAFVLITHGNFGQILQHEYNKGDILMLGAVVIWTLYSIVGRRLTTVPPITATAGSAVFATLILAPFAIAQGIDVTKISPLTMTGILYIAIFPSVFSFIFWNISIRAIGISQAGIFLNLIPVFTAIISWTLGERITGTQVLGGLLVFLGVYLTSGMLNHRLAVLFSNHK</sequence>
<evidence type="ECO:0000256" key="1">
    <source>
        <dbReference type="ARBA" id="ARBA00004651"/>
    </source>
</evidence>
<name>A0A4Z0RC35_9FIRM</name>
<proteinExistence type="inferred from homology"/>
<organism evidence="9 10">
    <name type="scientific">Desulfosporosinus fructosivorans</name>
    <dbReference type="NCBI Taxonomy" id="2018669"/>
    <lineage>
        <taxon>Bacteria</taxon>
        <taxon>Bacillati</taxon>
        <taxon>Bacillota</taxon>
        <taxon>Clostridia</taxon>
        <taxon>Eubacteriales</taxon>
        <taxon>Desulfitobacteriaceae</taxon>
        <taxon>Desulfosporosinus</taxon>
    </lineage>
</organism>
<dbReference type="PANTHER" id="PTHR32322">
    <property type="entry name" value="INNER MEMBRANE TRANSPORTER"/>
    <property type="match status" value="1"/>
</dbReference>
<evidence type="ECO:0000256" key="5">
    <source>
        <dbReference type="ARBA" id="ARBA00022989"/>
    </source>
</evidence>
<dbReference type="InterPro" id="IPR050638">
    <property type="entry name" value="AA-Vitamin_Transporters"/>
</dbReference>
<dbReference type="AlphaFoldDB" id="A0A4Z0RC35"/>
<reference evidence="9 10" key="1">
    <citation type="submission" date="2019-03" db="EMBL/GenBank/DDBJ databases">
        <title>Draft Genome Sequence of Desulfosporosinus fructosivorans Strain 63.6F, Isolated from Marine Sediment in the Baltic Sea.</title>
        <authorList>
            <person name="Hausmann B."/>
            <person name="Vandieken V."/>
            <person name="Pjevac P."/>
            <person name="Schreck K."/>
            <person name="Herbold C.W."/>
            <person name="Loy A."/>
        </authorList>
    </citation>
    <scope>NUCLEOTIDE SEQUENCE [LARGE SCALE GENOMIC DNA]</scope>
    <source>
        <strain evidence="9 10">63.6F</strain>
    </source>
</reference>
<dbReference type="PANTHER" id="PTHR32322:SF18">
    <property type="entry name" value="S-ADENOSYLMETHIONINE_S-ADENOSYLHOMOCYSTEINE TRANSPORTER"/>
    <property type="match status" value="1"/>
</dbReference>
<feature type="domain" description="EamA" evidence="8">
    <location>
        <begin position="8"/>
        <end position="139"/>
    </location>
</feature>
<comment type="subcellular location">
    <subcellularLocation>
        <location evidence="1">Cell membrane</location>
        <topology evidence="1">Multi-pass membrane protein</topology>
    </subcellularLocation>
</comment>
<dbReference type="Pfam" id="PF00892">
    <property type="entry name" value="EamA"/>
    <property type="match status" value="2"/>
</dbReference>
<keyword evidence="6 7" id="KW-0472">Membrane</keyword>
<comment type="similarity">
    <text evidence="2">Belongs to the EamA transporter family.</text>
</comment>
<feature type="transmembrane region" description="Helical" evidence="7">
    <location>
        <begin position="270"/>
        <end position="289"/>
    </location>
</feature>
<evidence type="ECO:0000313" key="9">
    <source>
        <dbReference type="EMBL" id="TGE39186.1"/>
    </source>
</evidence>
<accession>A0A4Z0RC35</accession>
<keyword evidence="3" id="KW-1003">Cell membrane</keyword>
<dbReference type="OrthoDB" id="9799821at2"/>
<evidence type="ECO:0000256" key="2">
    <source>
        <dbReference type="ARBA" id="ARBA00007362"/>
    </source>
</evidence>
<protein>
    <submittedName>
        <fullName evidence="9">DMT family transporter</fullName>
    </submittedName>
</protein>
<feature type="transmembrane region" description="Helical" evidence="7">
    <location>
        <begin position="128"/>
        <end position="149"/>
    </location>
</feature>
<dbReference type="InterPro" id="IPR037185">
    <property type="entry name" value="EmrE-like"/>
</dbReference>
<feature type="transmembrane region" description="Helical" evidence="7">
    <location>
        <begin position="247"/>
        <end position="264"/>
    </location>
</feature>
<dbReference type="SUPFAM" id="SSF103481">
    <property type="entry name" value="Multidrug resistance efflux transporter EmrE"/>
    <property type="match status" value="2"/>
</dbReference>
<evidence type="ECO:0000256" key="3">
    <source>
        <dbReference type="ARBA" id="ARBA00022475"/>
    </source>
</evidence>